<organism evidence="2 3">
    <name type="scientific">Aspergillus fijiensis CBS 313.89</name>
    <dbReference type="NCBI Taxonomy" id="1448319"/>
    <lineage>
        <taxon>Eukaryota</taxon>
        <taxon>Fungi</taxon>
        <taxon>Dikarya</taxon>
        <taxon>Ascomycota</taxon>
        <taxon>Pezizomycotina</taxon>
        <taxon>Eurotiomycetes</taxon>
        <taxon>Eurotiomycetidae</taxon>
        <taxon>Eurotiales</taxon>
        <taxon>Aspergillaceae</taxon>
        <taxon>Aspergillus</taxon>
    </lineage>
</organism>
<dbReference type="RefSeq" id="XP_040804514.1">
    <property type="nucleotide sequence ID" value="XM_040940288.1"/>
</dbReference>
<name>A0A8G1RX61_9EURO</name>
<dbReference type="EMBL" id="KZ824628">
    <property type="protein sequence ID" value="RAK80504.1"/>
    <property type="molecule type" value="Genomic_DNA"/>
</dbReference>
<keyword evidence="1" id="KW-1133">Transmembrane helix</keyword>
<dbReference type="Proteomes" id="UP000249789">
    <property type="component" value="Unassembled WGS sequence"/>
</dbReference>
<keyword evidence="1" id="KW-0812">Transmembrane</keyword>
<sequence>MLSEGRHCGGLLRLDASRSCFWVLLVWCCLGAGTETVLVCINAAAALPRALSSMHTVRFSRDMHVSYPNNSYPTEQGGVDTEVDLSV</sequence>
<gene>
    <name evidence="2" type="ORF">BO72DRAFT_281594</name>
</gene>
<feature type="transmembrane region" description="Helical" evidence="1">
    <location>
        <begin position="21"/>
        <end position="45"/>
    </location>
</feature>
<evidence type="ECO:0000313" key="3">
    <source>
        <dbReference type="Proteomes" id="UP000249789"/>
    </source>
</evidence>
<protein>
    <submittedName>
        <fullName evidence="2">Uncharacterized protein</fullName>
    </submittedName>
</protein>
<dbReference type="AlphaFoldDB" id="A0A8G1RX61"/>
<keyword evidence="3" id="KW-1185">Reference proteome</keyword>
<proteinExistence type="predicted"/>
<dbReference type="VEuPathDB" id="FungiDB:BO72DRAFT_281594"/>
<evidence type="ECO:0000313" key="2">
    <source>
        <dbReference type="EMBL" id="RAK80504.1"/>
    </source>
</evidence>
<reference evidence="2 3" key="1">
    <citation type="submission" date="2018-02" db="EMBL/GenBank/DDBJ databases">
        <title>The genomes of Aspergillus section Nigri reveals drivers in fungal speciation.</title>
        <authorList>
            <consortium name="DOE Joint Genome Institute"/>
            <person name="Vesth T.C."/>
            <person name="Nybo J."/>
            <person name="Theobald S."/>
            <person name="Brandl J."/>
            <person name="Frisvad J.C."/>
            <person name="Nielsen K.F."/>
            <person name="Lyhne E.K."/>
            <person name="Kogle M.E."/>
            <person name="Kuo A."/>
            <person name="Riley R."/>
            <person name="Clum A."/>
            <person name="Nolan M."/>
            <person name="Lipzen A."/>
            <person name="Salamov A."/>
            <person name="Henrissat B."/>
            <person name="Wiebenga A."/>
            <person name="De vries R.P."/>
            <person name="Grigoriev I.V."/>
            <person name="Mortensen U.H."/>
            <person name="Andersen M.R."/>
            <person name="Baker S.E."/>
        </authorList>
    </citation>
    <scope>NUCLEOTIDE SEQUENCE [LARGE SCALE GENOMIC DNA]</scope>
    <source>
        <strain evidence="2 3">CBS 313.89</strain>
    </source>
</reference>
<evidence type="ECO:0000256" key="1">
    <source>
        <dbReference type="SAM" id="Phobius"/>
    </source>
</evidence>
<dbReference type="GeneID" id="63857621"/>
<accession>A0A8G1RX61</accession>
<keyword evidence="1" id="KW-0472">Membrane</keyword>